<dbReference type="CDD" id="cd06262">
    <property type="entry name" value="metallo-hydrolase-like_MBL-fold"/>
    <property type="match status" value="1"/>
</dbReference>
<proteinExistence type="predicted"/>
<dbReference type="OrthoDB" id="17458at2759"/>
<dbReference type="PANTHER" id="PTHR23131:SF0">
    <property type="entry name" value="ENDORIBONUCLEASE LACTB2"/>
    <property type="match status" value="1"/>
</dbReference>
<dbReference type="InterPro" id="IPR036866">
    <property type="entry name" value="RibonucZ/Hydroxyglut_hydro"/>
</dbReference>
<dbReference type="InterPro" id="IPR050662">
    <property type="entry name" value="Sec-metab_biosynth-thioest"/>
</dbReference>
<accession>A0A2P5XY83</accession>
<evidence type="ECO:0008006" key="3">
    <source>
        <dbReference type="Google" id="ProtNLM"/>
    </source>
</evidence>
<dbReference type="SUPFAM" id="SSF56281">
    <property type="entry name" value="Metallo-hydrolase/oxidoreductase"/>
    <property type="match status" value="1"/>
</dbReference>
<evidence type="ECO:0000313" key="1">
    <source>
        <dbReference type="EMBL" id="PPS08256.1"/>
    </source>
</evidence>
<sequence length="331" mass="36600">MATHNLAVILKNPSNDAEFLLLKQTPPPKFSEDQYDSYVDSDLWDLPSTLLNLQHDHSHPGIVIQGAQSSHNIDLTKFDVQLALTGVLEKLGLKVNDVGEWSLFKYVEEAEFGPGFPVNTVFIMGKLLDGNQNCQGLWKWMSTESCLTWLLEVKPCSDRVGPLVVLALINDSLQSAAWTLPPTLRYQEYPPGVVILPMRSKTRKPFLTTNLVIFAPKQVSDTVGDCSFVAHGDALIVDPGCRHEYHEELKQIVACLPEKLIVFVTHHHLDHVEVPEQRCSAGSAEILVQQCPLQCYSAHCGAVVSVPLSCNGLWVSVNVKQMRPGGLDKGS</sequence>
<dbReference type="Gene3D" id="3.60.15.10">
    <property type="entry name" value="Ribonuclease Z/Hydroxyacylglutathione hydrolase-like"/>
    <property type="match status" value="1"/>
</dbReference>
<gene>
    <name evidence="1" type="ORF">GOBAR_AA12390</name>
</gene>
<name>A0A2P5XY83_GOSBA</name>
<dbReference type="PANTHER" id="PTHR23131">
    <property type="entry name" value="ENDORIBONUCLEASE LACTB2"/>
    <property type="match status" value="1"/>
</dbReference>
<organism evidence="1 2">
    <name type="scientific">Gossypium barbadense</name>
    <name type="common">Sea Island cotton</name>
    <name type="synonym">Hibiscus barbadensis</name>
    <dbReference type="NCBI Taxonomy" id="3634"/>
    <lineage>
        <taxon>Eukaryota</taxon>
        <taxon>Viridiplantae</taxon>
        <taxon>Streptophyta</taxon>
        <taxon>Embryophyta</taxon>
        <taxon>Tracheophyta</taxon>
        <taxon>Spermatophyta</taxon>
        <taxon>Magnoliopsida</taxon>
        <taxon>eudicotyledons</taxon>
        <taxon>Gunneridae</taxon>
        <taxon>Pentapetalae</taxon>
        <taxon>rosids</taxon>
        <taxon>malvids</taxon>
        <taxon>Malvales</taxon>
        <taxon>Malvaceae</taxon>
        <taxon>Malvoideae</taxon>
        <taxon>Gossypium</taxon>
    </lineage>
</organism>
<evidence type="ECO:0000313" key="2">
    <source>
        <dbReference type="Proteomes" id="UP000239757"/>
    </source>
</evidence>
<dbReference type="EMBL" id="KZ664036">
    <property type="protein sequence ID" value="PPS08256.1"/>
    <property type="molecule type" value="Genomic_DNA"/>
</dbReference>
<protein>
    <recommendedName>
        <fullName evidence="3">Metallo-beta-lactamase domain-containing protein</fullName>
    </recommendedName>
</protein>
<dbReference type="AlphaFoldDB" id="A0A2P5XY83"/>
<dbReference type="Proteomes" id="UP000239757">
    <property type="component" value="Unassembled WGS sequence"/>
</dbReference>
<dbReference type="GO" id="GO:0009536">
    <property type="term" value="C:plastid"/>
    <property type="evidence" value="ECO:0007669"/>
    <property type="project" value="TreeGrafter"/>
</dbReference>
<reference evidence="1 2" key="1">
    <citation type="submission" date="2015-01" db="EMBL/GenBank/DDBJ databases">
        <title>Genome of allotetraploid Gossypium barbadense reveals genomic plasticity and fiber elongation in cotton evolution.</title>
        <authorList>
            <person name="Chen X."/>
            <person name="Liu X."/>
            <person name="Zhao B."/>
            <person name="Zheng H."/>
            <person name="Hu Y."/>
            <person name="Lu G."/>
            <person name="Yang C."/>
            <person name="Chen J."/>
            <person name="Shan C."/>
            <person name="Zhang L."/>
            <person name="Zhou Y."/>
            <person name="Wang L."/>
            <person name="Guo W."/>
            <person name="Bai Y."/>
            <person name="Ruan J."/>
            <person name="Shangguan X."/>
            <person name="Mao Y."/>
            <person name="Jiang J."/>
            <person name="Zhu Y."/>
            <person name="Lei J."/>
            <person name="Kang H."/>
            <person name="Chen S."/>
            <person name="He X."/>
            <person name="Wang R."/>
            <person name="Wang Y."/>
            <person name="Chen J."/>
            <person name="Wang L."/>
            <person name="Yu S."/>
            <person name="Wang B."/>
            <person name="Wei J."/>
            <person name="Song S."/>
            <person name="Lu X."/>
            <person name="Gao Z."/>
            <person name="Gu W."/>
            <person name="Deng X."/>
            <person name="Ma D."/>
            <person name="Wang S."/>
            <person name="Liang W."/>
            <person name="Fang L."/>
            <person name="Cai C."/>
            <person name="Zhu X."/>
            <person name="Zhou B."/>
            <person name="Zhang Y."/>
            <person name="Chen Z."/>
            <person name="Xu S."/>
            <person name="Zhu R."/>
            <person name="Wang S."/>
            <person name="Zhang T."/>
            <person name="Zhao G."/>
        </authorList>
    </citation>
    <scope>NUCLEOTIDE SEQUENCE [LARGE SCALE GENOMIC DNA]</scope>
    <source>
        <strain evidence="2">cv. Xinhai21</strain>
        <tissue evidence="1">Leaf</tissue>
    </source>
</reference>